<comment type="caution">
    <text evidence="2">The sequence shown here is derived from an EMBL/GenBank/DDBJ whole genome shotgun (WGS) entry which is preliminary data.</text>
</comment>
<evidence type="ECO:0000256" key="1">
    <source>
        <dbReference type="SAM" id="MobiDB-lite"/>
    </source>
</evidence>
<proteinExistence type="predicted"/>
<sequence length="169" mass="18982">MNSSSSSGKAYYKLSSLPPQYINWLNIVFNEVGTSKTLVNTLANTQPSTSLSQSLSDNRNRAFKLPSSATPSIHLSPWTTWTHPGRARPTHKHHTPQIDRASTRRQHSWTRSRLFPKSTFPCHYQMDIANPAGPSEEYSVTRSPSLGVGSDDGVCTLSSWTQERRFYNL</sequence>
<protein>
    <submittedName>
        <fullName evidence="2">Uncharacterized protein</fullName>
    </submittedName>
</protein>
<gene>
    <name evidence="2" type="ORF">L210DRAFT_648754</name>
</gene>
<feature type="compositionally biased region" description="Basic residues" evidence="1">
    <location>
        <begin position="85"/>
        <end position="95"/>
    </location>
</feature>
<dbReference type="EMBL" id="WHUW01000014">
    <property type="protein sequence ID" value="KAF8439296.1"/>
    <property type="molecule type" value="Genomic_DNA"/>
</dbReference>
<organism evidence="2 3">
    <name type="scientific">Boletus edulis BED1</name>
    <dbReference type="NCBI Taxonomy" id="1328754"/>
    <lineage>
        <taxon>Eukaryota</taxon>
        <taxon>Fungi</taxon>
        <taxon>Dikarya</taxon>
        <taxon>Basidiomycota</taxon>
        <taxon>Agaricomycotina</taxon>
        <taxon>Agaricomycetes</taxon>
        <taxon>Agaricomycetidae</taxon>
        <taxon>Boletales</taxon>
        <taxon>Boletineae</taxon>
        <taxon>Boletaceae</taxon>
        <taxon>Boletoideae</taxon>
        <taxon>Boletus</taxon>
    </lineage>
</organism>
<name>A0AAD4BST3_BOLED</name>
<reference evidence="2" key="2">
    <citation type="journal article" date="2020" name="Nat. Commun.">
        <title>Large-scale genome sequencing of mycorrhizal fungi provides insights into the early evolution of symbiotic traits.</title>
        <authorList>
            <person name="Miyauchi S."/>
            <person name="Kiss E."/>
            <person name="Kuo A."/>
            <person name="Drula E."/>
            <person name="Kohler A."/>
            <person name="Sanchez-Garcia M."/>
            <person name="Morin E."/>
            <person name="Andreopoulos B."/>
            <person name="Barry K.W."/>
            <person name="Bonito G."/>
            <person name="Buee M."/>
            <person name="Carver A."/>
            <person name="Chen C."/>
            <person name="Cichocki N."/>
            <person name="Clum A."/>
            <person name="Culley D."/>
            <person name="Crous P.W."/>
            <person name="Fauchery L."/>
            <person name="Girlanda M."/>
            <person name="Hayes R.D."/>
            <person name="Keri Z."/>
            <person name="LaButti K."/>
            <person name="Lipzen A."/>
            <person name="Lombard V."/>
            <person name="Magnuson J."/>
            <person name="Maillard F."/>
            <person name="Murat C."/>
            <person name="Nolan M."/>
            <person name="Ohm R.A."/>
            <person name="Pangilinan J."/>
            <person name="Pereira M.F."/>
            <person name="Perotto S."/>
            <person name="Peter M."/>
            <person name="Pfister S."/>
            <person name="Riley R."/>
            <person name="Sitrit Y."/>
            <person name="Stielow J.B."/>
            <person name="Szollosi G."/>
            <person name="Zifcakova L."/>
            <person name="Stursova M."/>
            <person name="Spatafora J.W."/>
            <person name="Tedersoo L."/>
            <person name="Vaario L.M."/>
            <person name="Yamada A."/>
            <person name="Yan M."/>
            <person name="Wang P."/>
            <person name="Xu J."/>
            <person name="Bruns T."/>
            <person name="Baldrian P."/>
            <person name="Vilgalys R."/>
            <person name="Dunand C."/>
            <person name="Henrissat B."/>
            <person name="Grigoriev I.V."/>
            <person name="Hibbett D."/>
            <person name="Nagy L.G."/>
            <person name="Martin F.M."/>
        </authorList>
    </citation>
    <scope>NUCLEOTIDE SEQUENCE</scope>
    <source>
        <strain evidence="2">BED1</strain>
    </source>
</reference>
<accession>A0AAD4BST3</accession>
<dbReference type="Proteomes" id="UP001194468">
    <property type="component" value="Unassembled WGS sequence"/>
</dbReference>
<evidence type="ECO:0000313" key="2">
    <source>
        <dbReference type="EMBL" id="KAF8439296.1"/>
    </source>
</evidence>
<dbReference type="AlphaFoldDB" id="A0AAD4BST3"/>
<feature type="region of interest" description="Disordered" evidence="1">
    <location>
        <begin position="84"/>
        <end position="108"/>
    </location>
</feature>
<evidence type="ECO:0000313" key="3">
    <source>
        <dbReference type="Proteomes" id="UP001194468"/>
    </source>
</evidence>
<reference evidence="2" key="1">
    <citation type="submission" date="2019-10" db="EMBL/GenBank/DDBJ databases">
        <authorList>
            <consortium name="DOE Joint Genome Institute"/>
            <person name="Kuo A."/>
            <person name="Miyauchi S."/>
            <person name="Kiss E."/>
            <person name="Drula E."/>
            <person name="Kohler A."/>
            <person name="Sanchez-Garcia M."/>
            <person name="Andreopoulos B."/>
            <person name="Barry K.W."/>
            <person name="Bonito G."/>
            <person name="Buee M."/>
            <person name="Carver A."/>
            <person name="Chen C."/>
            <person name="Cichocki N."/>
            <person name="Clum A."/>
            <person name="Culley D."/>
            <person name="Crous P.W."/>
            <person name="Fauchery L."/>
            <person name="Girlanda M."/>
            <person name="Hayes R."/>
            <person name="Keri Z."/>
            <person name="LaButti K."/>
            <person name="Lipzen A."/>
            <person name="Lombard V."/>
            <person name="Magnuson J."/>
            <person name="Maillard F."/>
            <person name="Morin E."/>
            <person name="Murat C."/>
            <person name="Nolan M."/>
            <person name="Ohm R."/>
            <person name="Pangilinan J."/>
            <person name="Pereira M."/>
            <person name="Perotto S."/>
            <person name="Peter M."/>
            <person name="Riley R."/>
            <person name="Sitrit Y."/>
            <person name="Stielow B."/>
            <person name="Szollosi G."/>
            <person name="Zifcakova L."/>
            <person name="Stursova M."/>
            <person name="Spatafora J.W."/>
            <person name="Tedersoo L."/>
            <person name="Vaario L.-M."/>
            <person name="Yamada A."/>
            <person name="Yan M."/>
            <person name="Wang P."/>
            <person name="Xu J."/>
            <person name="Bruns T."/>
            <person name="Baldrian P."/>
            <person name="Vilgalys R."/>
            <person name="Henrissat B."/>
            <person name="Grigoriev I.V."/>
            <person name="Hibbett D."/>
            <person name="Nagy L.G."/>
            <person name="Martin F.M."/>
        </authorList>
    </citation>
    <scope>NUCLEOTIDE SEQUENCE</scope>
    <source>
        <strain evidence="2">BED1</strain>
    </source>
</reference>
<keyword evidence="3" id="KW-1185">Reference proteome</keyword>